<organism evidence="2 3">
    <name type="scientific">Circinella minor</name>
    <dbReference type="NCBI Taxonomy" id="1195481"/>
    <lineage>
        <taxon>Eukaryota</taxon>
        <taxon>Fungi</taxon>
        <taxon>Fungi incertae sedis</taxon>
        <taxon>Mucoromycota</taxon>
        <taxon>Mucoromycotina</taxon>
        <taxon>Mucoromycetes</taxon>
        <taxon>Mucorales</taxon>
        <taxon>Lichtheimiaceae</taxon>
        <taxon>Circinella</taxon>
    </lineage>
</organism>
<evidence type="ECO:0000313" key="2">
    <source>
        <dbReference type="EMBL" id="KAG2200986.1"/>
    </source>
</evidence>
<protein>
    <submittedName>
        <fullName evidence="2">Uncharacterized protein</fullName>
    </submittedName>
</protein>
<reference evidence="2 3" key="1">
    <citation type="submission" date="2020-12" db="EMBL/GenBank/DDBJ databases">
        <title>Metabolic potential, ecology and presence of endohyphal bacteria is reflected in genomic diversity of Mucoromycotina.</title>
        <authorList>
            <person name="Muszewska A."/>
            <person name="Okrasinska A."/>
            <person name="Steczkiewicz K."/>
            <person name="Drgas O."/>
            <person name="Orlowska M."/>
            <person name="Perlinska-Lenart U."/>
            <person name="Aleksandrzak-Piekarczyk T."/>
            <person name="Szatraj K."/>
            <person name="Zielenkiewicz U."/>
            <person name="Pilsyk S."/>
            <person name="Malc E."/>
            <person name="Mieczkowski P."/>
            <person name="Kruszewska J.S."/>
            <person name="Biernat P."/>
            <person name="Pawlowska J."/>
        </authorList>
    </citation>
    <scope>NUCLEOTIDE SEQUENCE [LARGE SCALE GENOMIC DNA]</scope>
    <source>
        <strain evidence="2 3">CBS 142.35</strain>
    </source>
</reference>
<sequence length="69" mass="7592">MADHLENICADTNQHQRQHPSQAIDLPLLHHPTIEDDDSPFKENHITGIIKKLANGKAPGADGFKSRSA</sequence>
<feature type="region of interest" description="Disordered" evidence="1">
    <location>
        <begin position="1"/>
        <end position="20"/>
    </location>
</feature>
<dbReference type="EMBL" id="JAEPRB010001831">
    <property type="protein sequence ID" value="KAG2200986.1"/>
    <property type="molecule type" value="Genomic_DNA"/>
</dbReference>
<gene>
    <name evidence="2" type="ORF">INT45_010114</name>
</gene>
<dbReference type="Proteomes" id="UP000646827">
    <property type="component" value="Unassembled WGS sequence"/>
</dbReference>
<proteinExistence type="predicted"/>
<name>A0A8H7R0L1_9FUNG</name>
<evidence type="ECO:0000256" key="1">
    <source>
        <dbReference type="SAM" id="MobiDB-lite"/>
    </source>
</evidence>
<accession>A0A8H7R0L1</accession>
<comment type="caution">
    <text evidence="2">The sequence shown here is derived from an EMBL/GenBank/DDBJ whole genome shotgun (WGS) entry which is preliminary data.</text>
</comment>
<feature type="compositionally biased region" description="Polar residues" evidence="1">
    <location>
        <begin position="10"/>
        <end position="20"/>
    </location>
</feature>
<keyword evidence="3" id="KW-1185">Reference proteome</keyword>
<evidence type="ECO:0000313" key="3">
    <source>
        <dbReference type="Proteomes" id="UP000646827"/>
    </source>
</evidence>
<dbReference type="AlphaFoldDB" id="A0A8H7R0L1"/>